<protein>
    <submittedName>
        <fullName evidence="2">Uncharacterized protein</fullName>
    </submittedName>
</protein>
<reference evidence="2 3" key="1">
    <citation type="submission" date="2022-11" db="EMBL/GenBank/DDBJ databases">
        <title>Whole genome sequence of Eschrichtius robustus ER-17-0199.</title>
        <authorList>
            <person name="Bruniche-Olsen A."/>
            <person name="Black A.N."/>
            <person name="Fields C.J."/>
            <person name="Walden K."/>
            <person name="Dewoody J.A."/>
        </authorList>
    </citation>
    <scope>NUCLEOTIDE SEQUENCE [LARGE SCALE GENOMIC DNA]</scope>
    <source>
        <strain evidence="2">ER-17-0199</strain>
        <tissue evidence="2">Blubber</tissue>
    </source>
</reference>
<evidence type="ECO:0000256" key="1">
    <source>
        <dbReference type="SAM" id="MobiDB-lite"/>
    </source>
</evidence>
<feature type="compositionally biased region" description="Polar residues" evidence="1">
    <location>
        <begin position="57"/>
        <end position="67"/>
    </location>
</feature>
<sequence length="67" mass="7360">MWQRRPLELPEAPGGPGRCAVHTYSRRFLTLDLEPVIEALLPQGPRCAQGAPPTPAAWQSQRCPLGI</sequence>
<comment type="caution">
    <text evidence="2">The sequence shown here is derived from an EMBL/GenBank/DDBJ whole genome shotgun (WGS) entry which is preliminary data.</text>
</comment>
<keyword evidence="3" id="KW-1185">Reference proteome</keyword>
<proteinExistence type="predicted"/>
<feature type="region of interest" description="Disordered" evidence="1">
    <location>
        <begin position="48"/>
        <end position="67"/>
    </location>
</feature>
<accession>A0AB34H475</accession>
<gene>
    <name evidence="2" type="ORF">J1605_007072</name>
</gene>
<evidence type="ECO:0000313" key="2">
    <source>
        <dbReference type="EMBL" id="KAJ8785475.1"/>
    </source>
</evidence>
<dbReference type="AlphaFoldDB" id="A0AB34H475"/>
<organism evidence="2 3">
    <name type="scientific">Eschrichtius robustus</name>
    <name type="common">California gray whale</name>
    <name type="synonym">Eschrichtius gibbosus</name>
    <dbReference type="NCBI Taxonomy" id="9764"/>
    <lineage>
        <taxon>Eukaryota</taxon>
        <taxon>Metazoa</taxon>
        <taxon>Chordata</taxon>
        <taxon>Craniata</taxon>
        <taxon>Vertebrata</taxon>
        <taxon>Euteleostomi</taxon>
        <taxon>Mammalia</taxon>
        <taxon>Eutheria</taxon>
        <taxon>Laurasiatheria</taxon>
        <taxon>Artiodactyla</taxon>
        <taxon>Whippomorpha</taxon>
        <taxon>Cetacea</taxon>
        <taxon>Mysticeti</taxon>
        <taxon>Eschrichtiidae</taxon>
        <taxon>Eschrichtius</taxon>
    </lineage>
</organism>
<dbReference type="Proteomes" id="UP001159641">
    <property type="component" value="Unassembled WGS sequence"/>
</dbReference>
<evidence type="ECO:0000313" key="3">
    <source>
        <dbReference type="Proteomes" id="UP001159641"/>
    </source>
</evidence>
<dbReference type="EMBL" id="JAIQCJ010002014">
    <property type="protein sequence ID" value="KAJ8785475.1"/>
    <property type="molecule type" value="Genomic_DNA"/>
</dbReference>
<name>A0AB34H475_ESCRO</name>